<reference evidence="2 3" key="1">
    <citation type="journal article" date="2015" name="Genome Biol. Evol.">
        <title>The genome of winter moth (Operophtera brumata) provides a genomic perspective on sexual dimorphism and phenology.</title>
        <authorList>
            <person name="Derks M.F."/>
            <person name="Smit S."/>
            <person name="Salis L."/>
            <person name="Schijlen E."/>
            <person name="Bossers A."/>
            <person name="Mateman C."/>
            <person name="Pijl A.S."/>
            <person name="de Ridder D."/>
            <person name="Groenen M.A."/>
            <person name="Visser M.E."/>
            <person name="Megens H.J."/>
        </authorList>
    </citation>
    <scope>NUCLEOTIDE SEQUENCE [LARGE SCALE GENOMIC DNA]</scope>
    <source>
        <strain evidence="2">WM2013NL</strain>
        <tissue evidence="2">Head and thorax</tissue>
    </source>
</reference>
<keyword evidence="3" id="KW-1185">Reference proteome</keyword>
<evidence type="ECO:0000313" key="3">
    <source>
        <dbReference type="Proteomes" id="UP000037510"/>
    </source>
</evidence>
<feature type="compositionally biased region" description="Basic and acidic residues" evidence="1">
    <location>
        <begin position="1"/>
        <end position="23"/>
    </location>
</feature>
<accession>A0A0L7KQM9</accession>
<name>A0A0L7KQM9_OPEBR</name>
<feature type="non-terminal residue" evidence="2">
    <location>
        <position position="285"/>
    </location>
</feature>
<feature type="region of interest" description="Disordered" evidence="1">
    <location>
        <begin position="99"/>
        <end position="120"/>
    </location>
</feature>
<proteinExistence type="predicted"/>
<dbReference type="Proteomes" id="UP000037510">
    <property type="component" value="Unassembled WGS sequence"/>
</dbReference>
<feature type="region of interest" description="Disordered" evidence="1">
    <location>
        <begin position="1"/>
        <end position="74"/>
    </location>
</feature>
<organism evidence="2 3">
    <name type="scientific">Operophtera brumata</name>
    <name type="common">Winter moth</name>
    <name type="synonym">Phalaena brumata</name>
    <dbReference type="NCBI Taxonomy" id="104452"/>
    <lineage>
        <taxon>Eukaryota</taxon>
        <taxon>Metazoa</taxon>
        <taxon>Ecdysozoa</taxon>
        <taxon>Arthropoda</taxon>
        <taxon>Hexapoda</taxon>
        <taxon>Insecta</taxon>
        <taxon>Pterygota</taxon>
        <taxon>Neoptera</taxon>
        <taxon>Endopterygota</taxon>
        <taxon>Lepidoptera</taxon>
        <taxon>Glossata</taxon>
        <taxon>Ditrysia</taxon>
        <taxon>Geometroidea</taxon>
        <taxon>Geometridae</taxon>
        <taxon>Larentiinae</taxon>
        <taxon>Operophtera</taxon>
    </lineage>
</organism>
<feature type="compositionally biased region" description="Polar residues" evidence="1">
    <location>
        <begin position="99"/>
        <end position="113"/>
    </location>
</feature>
<protein>
    <submittedName>
        <fullName evidence="2">Zinc finger DNA binding protein</fullName>
    </submittedName>
</protein>
<sequence>MLQKEKDVAKTDSNDSDNRKKIDLPTPILRMDTSSTNESILPLVQLPSDDNTSTKESDQPLPPNDNIPLDLPSRQHDDTAMKMINNETATLLDMPLLSDDNTSYEESQMTSDQPPLKPGDTSMKIINEEITTLSDPPQSNKTFTIKSNHLSVKKTKYSHLPKDSQLPKDSHLPNGNEKVTMNGTGLVTSYSKDNAAIAANSVAQVRVLENKVWAMEQQARQCNIEISNLPERRNENLVAILDCLGGAIKLPIRSMLRDNVIAAYRATKGIDSTKITVSGPPATFY</sequence>
<evidence type="ECO:0000256" key="1">
    <source>
        <dbReference type="SAM" id="MobiDB-lite"/>
    </source>
</evidence>
<comment type="caution">
    <text evidence="2">The sequence shown here is derived from an EMBL/GenBank/DDBJ whole genome shotgun (WGS) entry which is preliminary data.</text>
</comment>
<evidence type="ECO:0000313" key="2">
    <source>
        <dbReference type="EMBL" id="KOB65371.1"/>
    </source>
</evidence>
<dbReference type="AlphaFoldDB" id="A0A0L7KQM9"/>
<dbReference type="EMBL" id="JTDY01007209">
    <property type="protein sequence ID" value="KOB65371.1"/>
    <property type="molecule type" value="Genomic_DNA"/>
</dbReference>
<gene>
    <name evidence="2" type="ORF">OBRU01_22796</name>
</gene>